<feature type="region of interest" description="Disordered" evidence="8">
    <location>
        <begin position="147"/>
        <end position="256"/>
    </location>
</feature>
<gene>
    <name evidence="10" type="ORF">BRENAR_LOCUS5091</name>
</gene>
<dbReference type="GO" id="GO:0003677">
    <property type="term" value="F:DNA binding"/>
    <property type="evidence" value="ECO:0007669"/>
    <property type="project" value="TreeGrafter"/>
</dbReference>
<protein>
    <recommendedName>
        <fullName evidence="6">TBP-associated factor 12</fullName>
    </recommendedName>
    <alternativeName>
        <fullName evidence="7">Transcription initiation factor TFIID subunit 12</fullName>
    </alternativeName>
</protein>
<feature type="region of interest" description="Disordered" evidence="8">
    <location>
        <begin position="324"/>
        <end position="355"/>
    </location>
</feature>
<feature type="region of interest" description="Disordered" evidence="8">
    <location>
        <begin position="1"/>
        <end position="51"/>
    </location>
</feature>
<dbReference type="FunFam" id="1.10.20.10:FF:000011">
    <property type="entry name" value="Transcription initiation factor TFIID subunit 12"/>
    <property type="match status" value="1"/>
</dbReference>
<evidence type="ECO:0000313" key="10">
    <source>
        <dbReference type="EMBL" id="VEU24363.1"/>
    </source>
</evidence>
<dbReference type="OrthoDB" id="2193432at2759"/>
<evidence type="ECO:0000256" key="4">
    <source>
        <dbReference type="ARBA" id="ARBA00023163"/>
    </source>
</evidence>
<keyword evidence="11" id="KW-1185">Reference proteome</keyword>
<feature type="compositionally biased region" description="Polar residues" evidence="8">
    <location>
        <begin position="385"/>
        <end position="402"/>
    </location>
</feature>
<feature type="region of interest" description="Disordered" evidence="8">
    <location>
        <begin position="280"/>
        <end position="300"/>
    </location>
</feature>
<comment type="subcellular location">
    <subcellularLocation>
        <location evidence="1">Nucleus</location>
    </subcellularLocation>
</comment>
<feature type="compositionally biased region" description="Low complexity" evidence="8">
    <location>
        <begin position="491"/>
        <end position="503"/>
    </location>
</feature>
<dbReference type="GO" id="GO:0017025">
    <property type="term" value="F:TBP-class protein binding"/>
    <property type="evidence" value="ECO:0007669"/>
    <property type="project" value="TreeGrafter"/>
</dbReference>
<dbReference type="EMBL" id="CAACVR010000076">
    <property type="protein sequence ID" value="VEU24363.1"/>
    <property type="molecule type" value="Genomic_DNA"/>
</dbReference>
<dbReference type="Proteomes" id="UP000290900">
    <property type="component" value="Unassembled WGS sequence"/>
</dbReference>
<dbReference type="GO" id="GO:0000124">
    <property type="term" value="C:SAGA complex"/>
    <property type="evidence" value="ECO:0007669"/>
    <property type="project" value="InterPro"/>
</dbReference>
<dbReference type="STRING" id="13370.A0A448YTW9"/>
<dbReference type="GO" id="GO:0046982">
    <property type="term" value="F:protein heterodimerization activity"/>
    <property type="evidence" value="ECO:0007669"/>
    <property type="project" value="InterPro"/>
</dbReference>
<evidence type="ECO:0000256" key="3">
    <source>
        <dbReference type="ARBA" id="ARBA00023015"/>
    </source>
</evidence>
<evidence type="ECO:0000313" key="11">
    <source>
        <dbReference type="Proteomes" id="UP000290900"/>
    </source>
</evidence>
<dbReference type="PANTHER" id="PTHR12264:SF21">
    <property type="entry name" value="TRANSCRIPTION INITIATION FACTOR TFIID SUBUNIT 12"/>
    <property type="match status" value="1"/>
</dbReference>
<evidence type="ECO:0000259" key="9">
    <source>
        <dbReference type="Pfam" id="PF03847"/>
    </source>
</evidence>
<feature type="compositionally biased region" description="Low complexity" evidence="8">
    <location>
        <begin position="403"/>
        <end position="423"/>
    </location>
</feature>
<dbReference type="InParanoid" id="A0A448YTW9"/>
<feature type="region of interest" description="Disordered" evidence="8">
    <location>
        <begin position="377"/>
        <end position="503"/>
    </location>
</feature>
<feature type="compositionally biased region" description="Basic residues" evidence="8">
    <location>
        <begin position="425"/>
        <end position="439"/>
    </location>
</feature>
<evidence type="ECO:0000256" key="8">
    <source>
        <dbReference type="SAM" id="MobiDB-lite"/>
    </source>
</evidence>
<evidence type="ECO:0000256" key="6">
    <source>
        <dbReference type="ARBA" id="ARBA00075089"/>
    </source>
</evidence>
<reference evidence="10 11" key="1">
    <citation type="submission" date="2018-12" db="EMBL/GenBank/DDBJ databases">
        <authorList>
            <person name="Tiukova I."/>
            <person name="Dainat J."/>
        </authorList>
    </citation>
    <scope>NUCLEOTIDE SEQUENCE [LARGE SCALE GENOMIC DNA]</scope>
</reference>
<dbReference type="PANTHER" id="PTHR12264">
    <property type="entry name" value="TRANSCRIPTION INITIATION FACTOR TFIID SUBUNIT 12"/>
    <property type="match status" value="1"/>
</dbReference>
<feature type="compositionally biased region" description="Low complexity" evidence="8">
    <location>
        <begin position="325"/>
        <end position="355"/>
    </location>
</feature>
<feature type="compositionally biased region" description="Polar residues" evidence="8">
    <location>
        <begin position="147"/>
        <end position="192"/>
    </location>
</feature>
<dbReference type="InterPro" id="IPR037794">
    <property type="entry name" value="TAF12"/>
</dbReference>
<organism evidence="10 11">
    <name type="scientific">Brettanomyces naardenensis</name>
    <name type="common">Yeast</name>
    <dbReference type="NCBI Taxonomy" id="13370"/>
    <lineage>
        <taxon>Eukaryota</taxon>
        <taxon>Fungi</taxon>
        <taxon>Dikarya</taxon>
        <taxon>Ascomycota</taxon>
        <taxon>Saccharomycotina</taxon>
        <taxon>Pichiomycetes</taxon>
        <taxon>Pichiales</taxon>
        <taxon>Pichiaceae</taxon>
        <taxon>Brettanomyces</taxon>
    </lineage>
</organism>
<keyword evidence="4" id="KW-0804">Transcription</keyword>
<feature type="compositionally biased region" description="Polar residues" evidence="8">
    <location>
        <begin position="286"/>
        <end position="296"/>
    </location>
</feature>
<dbReference type="SUPFAM" id="SSF47113">
    <property type="entry name" value="Histone-fold"/>
    <property type="match status" value="1"/>
</dbReference>
<dbReference type="InterPro" id="IPR003228">
    <property type="entry name" value="TFIID_TAF12_dom"/>
</dbReference>
<feature type="compositionally biased region" description="Low complexity" evidence="8">
    <location>
        <begin position="8"/>
        <end position="19"/>
    </location>
</feature>
<feature type="domain" description="Transcription initiation factor TFIID subunit 12" evidence="9">
    <location>
        <begin position="603"/>
        <end position="674"/>
    </location>
</feature>
<accession>A0A448YTW9</accession>
<dbReference type="GO" id="GO:0051123">
    <property type="term" value="P:RNA polymerase II preinitiation complex assembly"/>
    <property type="evidence" value="ECO:0007669"/>
    <property type="project" value="TreeGrafter"/>
</dbReference>
<evidence type="ECO:0000256" key="7">
    <source>
        <dbReference type="ARBA" id="ARBA00093657"/>
    </source>
</evidence>
<proteinExistence type="inferred from homology"/>
<keyword evidence="5" id="KW-0539">Nucleus</keyword>
<dbReference type="Gene3D" id="1.10.20.10">
    <property type="entry name" value="Histone, subunit A"/>
    <property type="match status" value="1"/>
</dbReference>
<dbReference type="CDD" id="cd07981">
    <property type="entry name" value="HFD_TAF12"/>
    <property type="match status" value="1"/>
</dbReference>
<keyword evidence="3" id="KW-0805">Transcription regulation</keyword>
<feature type="region of interest" description="Disordered" evidence="8">
    <location>
        <begin position="520"/>
        <end position="540"/>
    </location>
</feature>
<dbReference type="InterPro" id="IPR009072">
    <property type="entry name" value="Histone-fold"/>
</dbReference>
<sequence>MDKGAEASQSNTSQQSTPQMANTPMNLSTPIISSATPGPMTPQAQQQMQQAQQSQMLQKGHQQRQFPHITPQQAHQLLQQFNIEKEGAQNAGIQTAEGKEHVRKAERIKAILIQYNRRQKMLAAQRQQQQQQQRDGAGAQIAIPQQMATPRPQAQSQPQNPQLSRVASQNSQEQLSGSSPLMANQSPENLINEQLQQPQEQSQPGSSGTAGSMGSLGSLGPIGSSGSPGSSSSAGSSGHPDLSSMTPAQQMHVQKQQQLAKYQQIIKLAEQFRNQLRAIEARKSDPNTPANAVSQLDQKEREIKTRMEQCRRYAQQIASRLRLMQRAQQGQQGQNQSPQQAQQAQPGQFQAQITPQQKQALQQQLLLQQRKHQQQQLQQQLQAQTRNGQGPSVGQTPLSSQNPAAAQTPIPSTTTPSTPASASKLAKHKPPRKNQKKASKGQIEAGKNKKNQTKTTPKQRETDSLPLAQQAQLAQQTQSQLQPQQVPPPVQAAAQSQAQSQPQFHPNATITSVNAAASKPVSVSGGSTAMAASPSGSYSMRPRFQNISIPDELKVTTPEPTSVRMNNRPSLLGGSAIDAPALTNPALVRPQHFDIEGERVLNKRKLRELVRYVASEEGDTDVTIDGDVEDLLLDLADEFVTSVTSFACRLAKHRKSDSLDVRDVQLHLERNWNIRIPGYATDEIRSTRKFVPNAAHHSKVNGLSINKSVNRGK</sequence>
<feature type="compositionally biased region" description="Polar residues" evidence="8">
    <location>
        <begin position="20"/>
        <end position="36"/>
    </location>
</feature>
<comment type="similarity">
    <text evidence="2">Belongs to the TAF12 family.</text>
</comment>
<name>A0A448YTW9_BRENA</name>
<evidence type="ECO:0000256" key="2">
    <source>
        <dbReference type="ARBA" id="ARBA00007530"/>
    </source>
</evidence>
<dbReference type="AlphaFoldDB" id="A0A448YTW9"/>
<dbReference type="GO" id="GO:0005669">
    <property type="term" value="C:transcription factor TFIID complex"/>
    <property type="evidence" value="ECO:0007669"/>
    <property type="project" value="InterPro"/>
</dbReference>
<feature type="compositionally biased region" description="Low complexity" evidence="8">
    <location>
        <begin position="193"/>
        <end position="244"/>
    </location>
</feature>
<dbReference type="Pfam" id="PF03847">
    <property type="entry name" value="TFIID_20kDa"/>
    <property type="match status" value="1"/>
</dbReference>
<feature type="compositionally biased region" description="Low complexity" evidence="8">
    <location>
        <begin position="464"/>
        <end position="484"/>
    </location>
</feature>
<evidence type="ECO:0000256" key="1">
    <source>
        <dbReference type="ARBA" id="ARBA00004123"/>
    </source>
</evidence>
<evidence type="ECO:0000256" key="5">
    <source>
        <dbReference type="ARBA" id="ARBA00023242"/>
    </source>
</evidence>